<dbReference type="InterPro" id="IPR036964">
    <property type="entry name" value="RASGEF_cat_dom_sf"/>
</dbReference>
<dbReference type="VEuPathDB" id="FungiDB:SPPG_05357"/>
<evidence type="ECO:0000259" key="4">
    <source>
        <dbReference type="PROSITE" id="PS50009"/>
    </source>
</evidence>
<feature type="compositionally biased region" description="Polar residues" evidence="3">
    <location>
        <begin position="609"/>
        <end position="628"/>
    </location>
</feature>
<dbReference type="GeneID" id="27688738"/>
<keyword evidence="1 2" id="KW-0344">Guanine-nucleotide releasing factor</keyword>
<feature type="domain" description="N-terminal Ras-GEF" evidence="5">
    <location>
        <begin position="439"/>
        <end position="564"/>
    </location>
</feature>
<dbReference type="SMART" id="SM00147">
    <property type="entry name" value="RasGEF"/>
    <property type="match status" value="1"/>
</dbReference>
<reference evidence="6 7" key="1">
    <citation type="submission" date="2009-08" db="EMBL/GenBank/DDBJ databases">
        <title>The Genome Sequence of Spizellomyces punctatus strain DAOM BR117.</title>
        <authorList>
            <consortium name="The Broad Institute Genome Sequencing Platform"/>
            <person name="Russ C."/>
            <person name="Cuomo C."/>
            <person name="Shea T."/>
            <person name="Young S.K."/>
            <person name="Zeng Q."/>
            <person name="Koehrsen M."/>
            <person name="Haas B."/>
            <person name="Borodovsky M."/>
            <person name="Guigo R."/>
            <person name="Alvarado L."/>
            <person name="Berlin A."/>
            <person name="Bochicchio J."/>
            <person name="Borenstein D."/>
            <person name="Chapman S."/>
            <person name="Chen Z."/>
            <person name="Engels R."/>
            <person name="Freedman E."/>
            <person name="Gellesch M."/>
            <person name="Goldberg J."/>
            <person name="Griggs A."/>
            <person name="Gujja S."/>
            <person name="Heiman D."/>
            <person name="Hepburn T."/>
            <person name="Howarth C."/>
            <person name="Jen D."/>
            <person name="Larson L."/>
            <person name="Lewis B."/>
            <person name="Mehta T."/>
            <person name="Park D."/>
            <person name="Pearson M."/>
            <person name="Roberts A."/>
            <person name="Saif S."/>
            <person name="Shenoy N."/>
            <person name="Sisk P."/>
            <person name="Stolte C."/>
            <person name="Sykes S."/>
            <person name="Thomson T."/>
            <person name="Walk T."/>
            <person name="White J."/>
            <person name="Yandava C."/>
            <person name="Burger G."/>
            <person name="Gray M.W."/>
            <person name="Holland P.W.H."/>
            <person name="King N."/>
            <person name="Lang F.B.F."/>
            <person name="Roger A.J."/>
            <person name="Ruiz-Trillo I."/>
            <person name="Lander E."/>
            <person name="Nusbaum C."/>
        </authorList>
    </citation>
    <scope>NUCLEOTIDE SEQUENCE [LARGE SCALE GENOMIC DNA]</scope>
    <source>
        <strain evidence="6 7">DAOM BR117</strain>
    </source>
</reference>
<feature type="compositionally biased region" description="Basic and acidic residues" evidence="3">
    <location>
        <begin position="585"/>
        <end position="599"/>
    </location>
</feature>
<protein>
    <recommendedName>
        <fullName evidence="8">Ras GEF</fullName>
    </recommendedName>
</protein>
<evidence type="ECO:0000256" key="3">
    <source>
        <dbReference type="SAM" id="MobiDB-lite"/>
    </source>
</evidence>
<name>A0A0L0HFY2_SPIPD</name>
<dbReference type="Gene3D" id="1.10.840.10">
    <property type="entry name" value="Ras guanine-nucleotide exchange factors catalytic domain"/>
    <property type="match status" value="1"/>
</dbReference>
<dbReference type="SMART" id="SM00229">
    <property type="entry name" value="RasGEFN"/>
    <property type="match status" value="1"/>
</dbReference>
<feature type="region of interest" description="Disordered" evidence="3">
    <location>
        <begin position="256"/>
        <end position="306"/>
    </location>
</feature>
<dbReference type="PANTHER" id="PTHR23113">
    <property type="entry name" value="GUANINE NUCLEOTIDE EXCHANGE FACTOR"/>
    <property type="match status" value="1"/>
</dbReference>
<feature type="region of interest" description="Disordered" evidence="3">
    <location>
        <begin position="585"/>
        <end position="668"/>
    </location>
</feature>
<keyword evidence="7" id="KW-1185">Reference proteome</keyword>
<evidence type="ECO:0000259" key="5">
    <source>
        <dbReference type="PROSITE" id="PS50212"/>
    </source>
</evidence>
<feature type="compositionally biased region" description="Pro residues" evidence="3">
    <location>
        <begin position="67"/>
        <end position="87"/>
    </location>
</feature>
<dbReference type="InterPro" id="IPR000651">
    <property type="entry name" value="Ras-like_Gua-exchang_fac_N"/>
</dbReference>
<dbReference type="RefSeq" id="XP_016608022.1">
    <property type="nucleotide sequence ID" value="XM_016753575.1"/>
</dbReference>
<dbReference type="InterPro" id="IPR001895">
    <property type="entry name" value="RASGEF_cat_dom"/>
</dbReference>
<dbReference type="Pfam" id="PF00618">
    <property type="entry name" value="RasGEF_N"/>
    <property type="match status" value="1"/>
</dbReference>
<dbReference type="eggNOG" id="KOG3629">
    <property type="taxonomic scope" value="Eukaryota"/>
</dbReference>
<feature type="region of interest" description="Disordered" evidence="3">
    <location>
        <begin position="157"/>
        <end position="187"/>
    </location>
</feature>
<evidence type="ECO:0000313" key="7">
    <source>
        <dbReference type="Proteomes" id="UP000053201"/>
    </source>
</evidence>
<feature type="region of interest" description="Disordered" evidence="3">
    <location>
        <begin position="1"/>
        <end position="117"/>
    </location>
</feature>
<proteinExistence type="predicted"/>
<dbReference type="OrthoDB" id="10254377at2759"/>
<dbReference type="GO" id="GO:0005085">
    <property type="term" value="F:guanyl-nucleotide exchange factor activity"/>
    <property type="evidence" value="ECO:0007669"/>
    <property type="project" value="UniProtKB-KW"/>
</dbReference>
<dbReference type="InterPro" id="IPR008937">
    <property type="entry name" value="Ras-like_GEF"/>
</dbReference>
<dbReference type="Gene3D" id="1.20.870.10">
    <property type="entry name" value="Son of sevenless (SoS) protein Chain: S domain 1"/>
    <property type="match status" value="1"/>
</dbReference>
<dbReference type="EMBL" id="KQ257457">
    <property type="protein sequence ID" value="KNC99982.1"/>
    <property type="molecule type" value="Genomic_DNA"/>
</dbReference>
<evidence type="ECO:0000256" key="2">
    <source>
        <dbReference type="PROSITE-ProRule" id="PRU00168"/>
    </source>
</evidence>
<dbReference type="InterPro" id="IPR023578">
    <property type="entry name" value="Ras_GEF_dom_sf"/>
</dbReference>
<feature type="domain" description="Ras-GEF" evidence="4">
    <location>
        <begin position="681"/>
        <end position="958"/>
    </location>
</feature>
<sequence>MFRPHSDPLALPSLPIPPPRTFSRNRAKSAEVWVDVQRRLGGGDPEPSPPLLFPKLGSVGHEIREPQAPPIAPLASPLPPPPSPSPPLSINSLIDDYDRSTESSGTENEGDVFFTPRDDLATPNVTKSHRRDSYFHMVIPACTSSCRGGQRSCSDIGRKLPNPEAQSAHRRRFASDDLPLSSQTPDDERWNRLIGKMEAWMGMLDSLSEKSVLRGRSPTPRKRSPPPHHPDGIQVRSGEDNRIHIDIDPVEYLISHNRRKSPQTGQRDIQSESVEHKAVMECSEETRSDQGYGSGNSSLDSPGPPLITIIDGREREKIDGVMHTEPSLLQSMATDRFAPPRMARTRSDTASTDRTIVPASPSAPQDSSCQPPVPPVNPARRMLEMFPPPFQDAHPTSTSPQTPSPFLREGEQLVTLFDEPDGAHNILFEYIMDTGKGTVTKCLVGATRTKLIEYLTAEADYEFLADFFVGYRAYMSAMQLLKLLILRLRWALQNIHSAIHTRALNGTFIALHHWLKYHYDIDYAPSSTLRFTLSTFIIKYLESHTAIQESPLYSRTVETLKALIQEGKARNLVINDRADAIRGNKEKAIETKGQTELRKVSPPLPLRGSNISSATTNRSRSSEYTPASETFKRKKRSIFRRRKHRNNILDPETDSASPGSPPASYRSSATGSYRPFIMNFPPDETARHLCVIEQEYVRGIQWTELLNARDWTKREVGKADGVWRVIDRFNKTCRWVTIEINRTTDVEEKARVIETFIRIAQTSLAYCNFSTLLSILLALQNAAVENLTKIWSQVSLSAKDTLRSLQDFATPFRNFRAIRSAHVRCTEGVSIDAWEGEDQVQLLGLDVPRKSTGKGKGKPPERYGAVPFLGLILSDLVFNEEIDWFLEPFGGDQPATSGEPGGSTERQLINVQRARRLARIVKHFRAFQHPLRRYEIDIDENLWNSLVALDGILEDGRA</sequence>
<feature type="compositionally biased region" description="Basic residues" evidence="3">
    <location>
        <begin position="632"/>
        <end position="646"/>
    </location>
</feature>
<feature type="compositionally biased region" description="Polar residues" evidence="3">
    <location>
        <begin position="289"/>
        <end position="300"/>
    </location>
</feature>
<dbReference type="Proteomes" id="UP000053201">
    <property type="component" value="Unassembled WGS sequence"/>
</dbReference>
<accession>A0A0L0HFY2</accession>
<dbReference type="Pfam" id="PF00617">
    <property type="entry name" value="RasGEF"/>
    <property type="match status" value="1"/>
</dbReference>
<gene>
    <name evidence="6" type="ORF">SPPG_05357</name>
</gene>
<evidence type="ECO:0000313" key="6">
    <source>
        <dbReference type="EMBL" id="KNC99982.1"/>
    </source>
</evidence>
<dbReference type="GO" id="GO:0007265">
    <property type="term" value="P:Ras protein signal transduction"/>
    <property type="evidence" value="ECO:0007669"/>
    <property type="project" value="TreeGrafter"/>
</dbReference>
<feature type="region of interest" description="Disordered" evidence="3">
    <location>
        <begin position="211"/>
        <end position="242"/>
    </location>
</feature>
<dbReference type="InParanoid" id="A0A0L0HFY2"/>
<feature type="compositionally biased region" description="Basic and acidic residues" evidence="3">
    <location>
        <begin position="269"/>
        <end position="288"/>
    </location>
</feature>
<dbReference type="GO" id="GO:0005886">
    <property type="term" value="C:plasma membrane"/>
    <property type="evidence" value="ECO:0007669"/>
    <property type="project" value="TreeGrafter"/>
</dbReference>
<evidence type="ECO:0000256" key="1">
    <source>
        <dbReference type="ARBA" id="ARBA00022658"/>
    </source>
</evidence>
<dbReference type="AlphaFoldDB" id="A0A0L0HFY2"/>
<dbReference type="PANTHER" id="PTHR23113:SF363">
    <property type="entry name" value="PROTEIN SON OF SEVENLESS"/>
    <property type="match status" value="1"/>
</dbReference>
<dbReference type="PROSITE" id="PS50212">
    <property type="entry name" value="RASGEF_NTER"/>
    <property type="match status" value="1"/>
</dbReference>
<feature type="region of interest" description="Disordered" evidence="3">
    <location>
        <begin position="345"/>
        <end position="373"/>
    </location>
</feature>
<dbReference type="PROSITE" id="PS50009">
    <property type="entry name" value="RASGEF_CAT"/>
    <property type="match status" value="1"/>
</dbReference>
<evidence type="ECO:0008006" key="8">
    <source>
        <dbReference type="Google" id="ProtNLM"/>
    </source>
</evidence>
<dbReference type="SUPFAM" id="SSF48366">
    <property type="entry name" value="Ras GEF"/>
    <property type="match status" value="1"/>
</dbReference>
<organism evidence="6 7">
    <name type="scientific">Spizellomyces punctatus (strain DAOM BR117)</name>
    <dbReference type="NCBI Taxonomy" id="645134"/>
    <lineage>
        <taxon>Eukaryota</taxon>
        <taxon>Fungi</taxon>
        <taxon>Fungi incertae sedis</taxon>
        <taxon>Chytridiomycota</taxon>
        <taxon>Chytridiomycota incertae sedis</taxon>
        <taxon>Chytridiomycetes</taxon>
        <taxon>Spizellomycetales</taxon>
        <taxon>Spizellomycetaceae</taxon>
        <taxon>Spizellomyces</taxon>
    </lineage>
</organism>
<dbReference type="STRING" id="645134.A0A0L0HFY2"/>